<evidence type="ECO:0000256" key="5">
    <source>
        <dbReference type="SAM" id="SignalP"/>
    </source>
</evidence>
<protein>
    <submittedName>
        <fullName evidence="6">RING finger protein B</fullName>
    </submittedName>
</protein>
<keyword evidence="4" id="KW-1133">Transmembrane helix</keyword>
<dbReference type="CDD" id="cd12087">
    <property type="entry name" value="TM_EGFR-like"/>
    <property type="match status" value="1"/>
</dbReference>
<keyword evidence="1" id="KW-0880">Kelch repeat</keyword>
<keyword evidence="4" id="KW-0812">Transmembrane</keyword>
<dbReference type="Pfam" id="PF24681">
    <property type="entry name" value="Kelch_KLHDC2_KLHL20_DRC7"/>
    <property type="match status" value="1"/>
</dbReference>
<dbReference type="Gene3D" id="2.120.10.80">
    <property type="entry name" value="Kelch-type beta propeller"/>
    <property type="match status" value="2"/>
</dbReference>
<feature type="compositionally biased region" description="Polar residues" evidence="3">
    <location>
        <begin position="499"/>
        <end position="529"/>
    </location>
</feature>
<dbReference type="SUPFAM" id="SSF117281">
    <property type="entry name" value="Kelch motif"/>
    <property type="match status" value="1"/>
</dbReference>
<reference evidence="6 7" key="1">
    <citation type="submission" date="2016-03" db="EMBL/GenBank/DDBJ databases">
        <title>Choanephora cucurbitarum.</title>
        <authorList>
            <person name="Min B."/>
            <person name="Park H."/>
            <person name="Park J.-H."/>
            <person name="Shin H.-D."/>
            <person name="Choi I.-G."/>
        </authorList>
    </citation>
    <scope>NUCLEOTIDE SEQUENCE [LARGE SCALE GENOMIC DNA]</scope>
    <source>
        <strain evidence="6 7">KUS-F28377</strain>
    </source>
</reference>
<keyword evidence="4" id="KW-0472">Membrane</keyword>
<keyword evidence="5" id="KW-0732">Signal</keyword>
<evidence type="ECO:0000256" key="2">
    <source>
        <dbReference type="ARBA" id="ARBA00022737"/>
    </source>
</evidence>
<dbReference type="STRING" id="101091.A0A1C7NID7"/>
<proteinExistence type="predicted"/>
<dbReference type="PANTHER" id="PTHR46093:SF18">
    <property type="entry name" value="FIBRONECTIN TYPE-III DOMAIN-CONTAINING PROTEIN"/>
    <property type="match status" value="1"/>
</dbReference>
<evidence type="ECO:0000256" key="1">
    <source>
        <dbReference type="ARBA" id="ARBA00022441"/>
    </source>
</evidence>
<gene>
    <name evidence="6" type="primary">rngB_0</name>
    <name evidence="6" type="ORF">A0J61_04843</name>
</gene>
<dbReference type="Proteomes" id="UP000093000">
    <property type="component" value="Unassembled WGS sequence"/>
</dbReference>
<accession>A0A1C7NID7</accession>
<organism evidence="6 7">
    <name type="scientific">Choanephora cucurbitarum</name>
    <dbReference type="NCBI Taxonomy" id="101091"/>
    <lineage>
        <taxon>Eukaryota</taxon>
        <taxon>Fungi</taxon>
        <taxon>Fungi incertae sedis</taxon>
        <taxon>Mucoromycota</taxon>
        <taxon>Mucoromycotina</taxon>
        <taxon>Mucoromycetes</taxon>
        <taxon>Mucorales</taxon>
        <taxon>Mucorineae</taxon>
        <taxon>Choanephoraceae</taxon>
        <taxon>Choanephoroideae</taxon>
        <taxon>Choanephora</taxon>
    </lineage>
</organism>
<evidence type="ECO:0000313" key="7">
    <source>
        <dbReference type="Proteomes" id="UP000093000"/>
    </source>
</evidence>
<dbReference type="AlphaFoldDB" id="A0A1C7NID7"/>
<comment type="caution">
    <text evidence="6">The sequence shown here is derived from an EMBL/GenBank/DDBJ whole genome shotgun (WGS) entry which is preliminary data.</text>
</comment>
<evidence type="ECO:0000256" key="3">
    <source>
        <dbReference type="SAM" id="MobiDB-lite"/>
    </source>
</evidence>
<dbReference type="EMBL" id="LUGH01000246">
    <property type="protein sequence ID" value="OBZ87114.1"/>
    <property type="molecule type" value="Genomic_DNA"/>
</dbReference>
<sequence length="536" mass="59827">MLNKKKLLSCLLYVTIVLTIETLAIEVQPRRAADCAYLSNKIYCYGGYVKGSSDDDSLIMLDLNKNDGKPFGNLINQWENVTPVSNRIVFGRRAFAQAVALPDGKSMMVQGGYNYQSTSIEDQTIVYNAETNAWSIQPNYYEPQNGGNRQIYYGTGVYVDSINSIAFYGGYQQHVQNGTDYVKPDGTKISGLTFNNSDGYINSFAGFYYLTLYDLYKNTWSVPAQTGTPTSYRISQTATYVPLSKKIYYFGGQYYNTTDSRLYNAYMDYVITYDTVSSSWKYVYSTSNRSPSQRTMHSTTLLSDGYNILLYGGTFDGTVALMDYCYTFNIQTAEWTFHNLVAPAGTSAPRSHHSAVMIDNSTLGIFFGIDKAGNPTNDLLIMDVRDVNQLSFSDTYPINTNLTTSSTNTTSSNDSTSGNSATIGIAVGVSCGALAIIAAIVFYVLRKRKQRSRHQVTQVSNNNHLHPETEMLEVDWDKIDGQYYNQVDPPQQFVQLRSQSQITTQTPNEYPSPEGSSRHNVSPTMTVTYTKPDIGN</sequence>
<dbReference type="InterPro" id="IPR011043">
    <property type="entry name" value="Gal_Oxase/kelch_b-propeller"/>
</dbReference>
<feature type="transmembrane region" description="Helical" evidence="4">
    <location>
        <begin position="421"/>
        <end position="445"/>
    </location>
</feature>
<keyword evidence="7" id="KW-1185">Reference proteome</keyword>
<evidence type="ECO:0000256" key="4">
    <source>
        <dbReference type="SAM" id="Phobius"/>
    </source>
</evidence>
<feature type="signal peptide" evidence="5">
    <location>
        <begin position="1"/>
        <end position="24"/>
    </location>
</feature>
<dbReference type="SUPFAM" id="SSF50965">
    <property type="entry name" value="Galactose oxidase, central domain"/>
    <property type="match status" value="1"/>
</dbReference>
<dbReference type="OrthoDB" id="2254818at2759"/>
<feature type="region of interest" description="Disordered" evidence="3">
    <location>
        <begin position="499"/>
        <end position="536"/>
    </location>
</feature>
<evidence type="ECO:0000313" key="6">
    <source>
        <dbReference type="EMBL" id="OBZ87114.1"/>
    </source>
</evidence>
<feature type="chain" id="PRO_5008889714" evidence="5">
    <location>
        <begin position="25"/>
        <end position="536"/>
    </location>
</feature>
<dbReference type="PANTHER" id="PTHR46093">
    <property type="entry name" value="ACYL-COA-BINDING DOMAIN-CONTAINING PROTEIN 5"/>
    <property type="match status" value="1"/>
</dbReference>
<name>A0A1C7NID7_9FUNG</name>
<keyword evidence="2" id="KW-0677">Repeat</keyword>
<dbReference type="InParanoid" id="A0A1C7NID7"/>
<dbReference type="InterPro" id="IPR015915">
    <property type="entry name" value="Kelch-typ_b-propeller"/>
</dbReference>